<feature type="region of interest" description="Disordered" evidence="2">
    <location>
        <begin position="1"/>
        <end position="42"/>
    </location>
</feature>
<feature type="compositionally biased region" description="Basic and acidic residues" evidence="2">
    <location>
        <begin position="82"/>
        <end position="104"/>
    </location>
</feature>
<proteinExistence type="predicted"/>
<gene>
    <name evidence="4" type="ORF">RJ639_039580</name>
</gene>
<dbReference type="SUPFAM" id="SSF50978">
    <property type="entry name" value="WD40 repeat-like"/>
    <property type="match status" value="1"/>
</dbReference>
<feature type="compositionally biased region" description="Basic and acidic residues" evidence="2">
    <location>
        <begin position="131"/>
        <end position="149"/>
    </location>
</feature>
<evidence type="ECO:0000313" key="5">
    <source>
        <dbReference type="Proteomes" id="UP001188597"/>
    </source>
</evidence>
<dbReference type="EMBL" id="JAVXUP010000336">
    <property type="protein sequence ID" value="KAK3030550.1"/>
    <property type="molecule type" value="Genomic_DNA"/>
</dbReference>
<dbReference type="PANTHER" id="PTHR35464:SF1">
    <property type="entry name" value="OS06G0115200 PROTEIN"/>
    <property type="match status" value="1"/>
</dbReference>
<feature type="compositionally biased region" description="Polar residues" evidence="2">
    <location>
        <begin position="671"/>
        <end position="684"/>
    </location>
</feature>
<evidence type="ECO:0000256" key="2">
    <source>
        <dbReference type="SAM" id="MobiDB-lite"/>
    </source>
</evidence>
<keyword evidence="5" id="KW-1185">Reference proteome</keyword>
<feature type="compositionally biased region" description="Basic and acidic residues" evidence="2">
    <location>
        <begin position="197"/>
        <end position="207"/>
    </location>
</feature>
<feature type="compositionally biased region" description="Acidic residues" evidence="2">
    <location>
        <begin position="367"/>
        <end position="377"/>
    </location>
</feature>
<feature type="compositionally biased region" description="Polar residues" evidence="2">
    <location>
        <begin position="716"/>
        <end position="733"/>
    </location>
</feature>
<feature type="compositionally biased region" description="Polar residues" evidence="2">
    <location>
        <begin position="1361"/>
        <end position="1371"/>
    </location>
</feature>
<feature type="region of interest" description="Disordered" evidence="2">
    <location>
        <begin position="531"/>
        <end position="555"/>
    </location>
</feature>
<accession>A0AA88WSH4</accession>
<feature type="region of interest" description="Disordered" evidence="2">
    <location>
        <begin position="652"/>
        <end position="733"/>
    </location>
</feature>
<dbReference type="Proteomes" id="UP001188597">
    <property type="component" value="Unassembled WGS sequence"/>
</dbReference>
<reference evidence="4" key="1">
    <citation type="submission" date="2022-12" db="EMBL/GenBank/DDBJ databases">
        <title>Draft genome assemblies for two species of Escallonia (Escalloniales).</title>
        <authorList>
            <person name="Chanderbali A."/>
            <person name="Dervinis C."/>
            <person name="Anghel I."/>
            <person name="Soltis D."/>
            <person name="Soltis P."/>
            <person name="Zapata F."/>
        </authorList>
    </citation>
    <scope>NUCLEOTIDE SEQUENCE</scope>
    <source>
        <strain evidence="4">UCBG64.0493</strain>
        <tissue evidence="4">Leaf</tissue>
    </source>
</reference>
<feature type="region of interest" description="Disordered" evidence="2">
    <location>
        <begin position="58"/>
        <end position="207"/>
    </location>
</feature>
<feature type="compositionally biased region" description="Basic residues" evidence="2">
    <location>
        <begin position="178"/>
        <end position="187"/>
    </location>
</feature>
<keyword evidence="3" id="KW-0472">Membrane</keyword>
<feature type="region of interest" description="Disordered" evidence="2">
    <location>
        <begin position="1299"/>
        <end position="1410"/>
    </location>
</feature>
<keyword evidence="3" id="KW-0812">Transmembrane</keyword>
<feature type="coiled-coil region" evidence="1">
    <location>
        <begin position="811"/>
        <end position="838"/>
    </location>
</feature>
<keyword evidence="3" id="KW-1133">Transmembrane helix</keyword>
<feature type="transmembrane region" description="Helical" evidence="3">
    <location>
        <begin position="1261"/>
        <end position="1281"/>
    </location>
</feature>
<comment type="caution">
    <text evidence="4">The sequence shown here is derived from an EMBL/GenBank/DDBJ whole genome shotgun (WGS) entry which is preliminary data.</text>
</comment>
<evidence type="ECO:0000256" key="1">
    <source>
        <dbReference type="SAM" id="Coils"/>
    </source>
</evidence>
<protein>
    <submittedName>
        <fullName evidence="4">Uncharacterized protein</fullName>
    </submittedName>
</protein>
<feature type="compositionally biased region" description="Acidic residues" evidence="2">
    <location>
        <begin position="537"/>
        <end position="555"/>
    </location>
</feature>
<feature type="compositionally biased region" description="Polar residues" evidence="2">
    <location>
        <begin position="1400"/>
        <end position="1410"/>
    </location>
</feature>
<feature type="compositionally biased region" description="Low complexity" evidence="2">
    <location>
        <begin position="652"/>
        <end position="670"/>
    </location>
</feature>
<evidence type="ECO:0000313" key="4">
    <source>
        <dbReference type="EMBL" id="KAK3030550.1"/>
    </source>
</evidence>
<feature type="region of interest" description="Disordered" evidence="2">
    <location>
        <begin position="407"/>
        <end position="518"/>
    </location>
</feature>
<dbReference type="InterPro" id="IPR045288">
    <property type="entry name" value="At1g75140-like"/>
</dbReference>
<organism evidence="4 5">
    <name type="scientific">Escallonia herrerae</name>
    <dbReference type="NCBI Taxonomy" id="1293975"/>
    <lineage>
        <taxon>Eukaryota</taxon>
        <taxon>Viridiplantae</taxon>
        <taxon>Streptophyta</taxon>
        <taxon>Embryophyta</taxon>
        <taxon>Tracheophyta</taxon>
        <taxon>Spermatophyta</taxon>
        <taxon>Magnoliopsida</taxon>
        <taxon>eudicotyledons</taxon>
        <taxon>Gunneridae</taxon>
        <taxon>Pentapetalae</taxon>
        <taxon>asterids</taxon>
        <taxon>campanulids</taxon>
        <taxon>Escalloniales</taxon>
        <taxon>Escalloniaceae</taxon>
        <taxon>Escallonia</taxon>
    </lineage>
</organism>
<feature type="compositionally biased region" description="Basic and acidic residues" evidence="2">
    <location>
        <begin position="491"/>
        <end position="510"/>
    </location>
</feature>
<evidence type="ECO:0000256" key="3">
    <source>
        <dbReference type="SAM" id="Phobius"/>
    </source>
</evidence>
<feature type="region of interest" description="Disordered" evidence="2">
    <location>
        <begin position="353"/>
        <end position="391"/>
    </location>
</feature>
<name>A0AA88WSH4_9ASTE</name>
<feature type="compositionally biased region" description="Low complexity" evidence="2">
    <location>
        <begin position="1310"/>
        <end position="1323"/>
    </location>
</feature>
<keyword evidence="1" id="KW-0175">Coiled coil</keyword>
<feature type="compositionally biased region" description="Basic and acidic residues" evidence="2">
    <location>
        <begin position="425"/>
        <end position="439"/>
    </location>
</feature>
<sequence length="1410" mass="157371">MESDDDYSSFSPQVQNRKLKRLKKASNVAKEPPVKSISELLSLPPVDLAALEALESSKTKTLGSEDDLTEQSQSQSLSDGFDSDKELDSSGFDEERKETKRALEFDDVADDFDGRTRVDRDGEMEEIMDLNTEKLIDDMTDKSAERKGEMEEEMAALNAEKLEKKKRANDGELDNKKATKKKNKRAKSGIEVKPSNKRKELKERKAHLEQLHAESQRLLRETREAAFKPMPVMQKPISSVLEKIRQRKLELSKKSFISINSVSVAAKSGSLRDVVMDDYSDDMSIDERGADKLENVVEEETVVFQEDVGSSLNASRMILVNEFGTQSCHGKVAPQMDSSSWELTPVAISPQVLDEESTPAFRAPVDDTQDLFDDSETSDTKDKLPSEQQNGLMEETLAPSLLAMNLKFDSAPPDDFSSDEEENDKENIDPRPSKLDDKCSSPIGDPVKAFVDDEAVEEDDSDHDLHRFQENDEDEDDEDIEELRDMIVTGYKEKPSDNEQRNELHQKWLEQQDAAGTDNLLQRLKYGSKLQDRTLLDEEEEDDEDEEELSAEVEEDLVPAKLARINSRKAKEMISQMFHDKDDAFLSSDEEETEKRLVKQRLLDKAGEEATFLPPAEDESSREVFGLIKKLNIAPDTKKKAKASSFFDSLLSGGNSNSSSRSSFLGRVSNNSLPPSNKQGSSRVRSYIFGRDDSNSRSSISIAEDSSDAIPKGSRPTRNVTTKFSSSQAKSSTQVAKVVPETASCTSLFEVLKRSSVQSNTCNPDTTVDLTQSVFTAFKIPKKLIKIEGTTVLADSDSANSDEHDHALTVSSLQQIQLEKLEELVKNLTELVSWLDSRVSEIQKVGPLDDKKLCVEEPLKKIEKRKWNNDGFVEKIEDEGLENDAGDGGRVGAVSITKHSLFWSERFQFVSAVKLDSNATCFNVFPYRDYEGLSKYFALGDDQGRVYVFSRYGDVLLEFFTMSNSPVTAMLSYMSVFKNESIVVTGQGSGVILVHRVWEVSNGEDSSSLRMATVGKFAIPENGEDGSPITILEVHHVGRTRYILSTEASGKIRVFRENGTVYGLAVPMSRPLAFLKQRLLFLTETGAGSLDLRTMRVRESDCEGLNHSVVRNYVFDATERSKAYGFTSEGDLIHVFLLGDIMNFKCRIRSKKKFDMDEPLAFQAIKGYLLVVNPEKVFVYNVSSQHYVRVGGPRLLFSAGLDEIVSSFLNYQAIDLDAQKRGVIPLIDSDREKMVILSLGNGYVGMYRSNLPIFKGEFNTMLWSSPVLFFILFLFGAWHFFANKKEALTSWGPDDPFSSTSANNGAPLASSSGDRSFTDSSSRNADIMDQRGGGLRGPTRRYASPSRYPGGSATPFRPTPADTNPRPTSADPNFRTASELKYRGPNLESSGFPKRRESLFVNSQAADDGN</sequence>
<feature type="compositionally biased region" description="Low complexity" evidence="2">
    <location>
        <begin position="696"/>
        <end position="710"/>
    </location>
</feature>
<feature type="compositionally biased region" description="Basic and acidic residues" evidence="2">
    <location>
        <begin position="160"/>
        <end position="177"/>
    </location>
</feature>
<feature type="compositionally biased region" description="Acidic residues" evidence="2">
    <location>
        <begin position="452"/>
        <end position="462"/>
    </location>
</feature>
<feature type="compositionally biased region" description="Acidic residues" evidence="2">
    <location>
        <begin position="471"/>
        <end position="482"/>
    </location>
</feature>
<dbReference type="InterPro" id="IPR036322">
    <property type="entry name" value="WD40_repeat_dom_sf"/>
</dbReference>
<feature type="compositionally biased region" description="Basic and acidic residues" evidence="2">
    <location>
        <begin position="112"/>
        <end position="121"/>
    </location>
</feature>
<dbReference type="PANTHER" id="PTHR35464">
    <property type="entry name" value="OS06G0115200 PROTEIN"/>
    <property type="match status" value="1"/>
</dbReference>